<dbReference type="Gene3D" id="1.10.40.30">
    <property type="entry name" value="Fumarase/aspartase (C-terminal domain)"/>
    <property type="match status" value="1"/>
</dbReference>
<dbReference type="PANTHER" id="PTHR43172">
    <property type="entry name" value="ADENYLOSUCCINATE LYASE"/>
    <property type="match status" value="1"/>
</dbReference>
<dbReference type="CDD" id="cd01597">
    <property type="entry name" value="pCLME"/>
    <property type="match status" value="1"/>
</dbReference>
<evidence type="ECO:0000313" key="5">
    <source>
        <dbReference type="Proteomes" id="UP000540412"/>
    </source>
</evidence>
<dbReference type="Proteomes" id="UP000540412">
    <property type="component" value="Unassembled WGS sequence"/>
</dbReference>
<comment type="similarity">
    <text evidence="2">Belongs to the class-II fumarase/aspartase family.</text>
</comment>
<dbReference type="Gene3D" id="1.20.200.10">
    <property type="entry name" value="Fumarase/aspartase (Central domain)"/>
    <property type="match status" value="1"/>
</dbReference>
<dbReference type="InterPro" id="IPR000362">
    <property type="entry name" value="Fumarate_lyase_fam"/>
</dbReference>
<dbReference type="InterPro" id="IPR008948">
    <property type="entry name" value="L-Aspartase-like"/>
</dbReference>
<protein>
    <submittedName>
        <fullName evidence="4">3-carboxy-cis,cis-muconate cycloisomerase</fullName>
        <ecNumber evidence="4">5.5.1.2</ecNumber>
    </submittedName>
</protein>
<dbReference type="AlphaFoldDB" id="A0A7W9UGX8"/>
<dbReference type="SMART" id="SM00998">
    <property type="entry name" value="ADSL_C"/>
    <property type="match status" value="1"/>
</dbReference>
<evidence type="ECO:0000313" key="4">
    <source>
        <dbReference type="EMBL" id="MBB5912135.1"/>
    </source>
</evidence>
<dbReference type="PANTHER" id="PTHR43172:SF2">
    <property type="entry name" value="ADENYLOSUCCINATE LYASE C-TERMINAL DOMAIN-CONTAINING PROTEIN"/>
    <property type="match status" value="1"/>
</dbReference>
<evidence type="ECO:0000256" key="1">
    <source>
        <dbReference type="ARBA" id="ARBA00023239"/>
    </source>
</evidence>
<keyword evidence="5" id="KW-1185">Reference proteome</keyword>
<accession>A0A7W9UGX8</accession>
<name>A0A7W9UGX8_9NOCA</name>
<proteinExistence type="inferred from homology"/>
<keyword evidence="1" id="KW-0456">Lyase</keyword>
<comment type="caution">
    <text evidence="4">The sequence shown here is derived from an EMBL/GenBank/DDBJ whole genome shotgun (WGS) entry which is preliminary data.</text>
</comment>
<dbReference type="InterPro" id="IPR024083">
    <property type="entry name" value="Fumarase/histidase_N"/>
</dbReference>
<dbReference type="SUPFAM" id="SSF48557">
    <property type="entry name" value="L-aspartase-like"/>
    <property type="match status" value="1"/>
</dbReference>
<evidence type="ECO:0000259" key="3">
    <source>
        <dbReference type="SMART" id="SM00998"/>
    </source>
</evidence>
<dbReference type="EMBL" id="JACHIT010000001">
    <property type="protein sequence ID" value="MBB5912135.1"/>
    <property type="molecule type" value="Genomic_DNA"/>
</dbReference>
<dbReference type="GO" id="GO:0047472">
    <property type="term" value="F:3-carboxy-cis,cis-muconate cycloisomerase activity"/>
    <property type="evidence" value="ECO:0007669"/>
    <property type="project" value="UniProtKB-EC"/>
</dbReference>
<dbReference type="Gene3D" id="1.10.275.10">
    <property type="entry name" value="Fumarase/aspartase (N-terminal domain)"/>
    <property type="match status" value="1"/>
</dbReference>
<dbReference type="Pfam" id="PF10397">
    <property type="entry name" value="ADSL_C"/>
    <property type="match status" value="1"/>
</dbReference>
<dbReference type="InterPro" id="IPR022761">
    <property type="entry name" value="Fumarate_lyase_N"/>
</dbReference>
<feature type="domain" description="Adenylosuccinate lyase C-terminal" evidence="3">
    <location>
        <begin position="381"/>
        <end position="460"/>
    </location>
</feature>
<dbReference type="Pfam" id="PF00206">
    <property type="entry name" value="Lyase_1"/>
    <property type="match status" value="1"/>
</dbReference>
<dbReference type="RefSeq" id="WP_184782101.1">
    <property type="nucleotide sequence ID" value="NZ_JACHIT010000001.1"/>
</dbReference>
<gene>
    <name evidence="4" type="ORF">BJY24_001002</name>
</gene>
<dbReference type="InterPro" id="IPR019468">
    <property type="entry name" value="AdenyloSucc_lyase_C"/>
</dbReference>
<organism evidence="4 5">
    <name type="scientific">Nocardia transvalensis</name>
    <dbReference type="NCBI Taxonomy" id="37333"/>
    <lineage>
        <taxon>Bacteria</taxon>
        <taxon>Bacillati</taxon>
        <taxon>Actinomycetota</taxon>
        <taxon>Actinomycetes</taxon>
        <taxon>Mycobacteriales</taxon>
        <taxon>Nocardiaceae</taxon>
        <taxon>Nocardia</taxon>
    </lineage>
</organism>
<evidence type="ECO:0000256" key="2">
    <source>
        <dbReference type="ARBA" id="ARBA00034772"/>
    </source>
</evidence>
<reference evidence="4 5" key="1">
    <citation type="submission" date="2020-08" db="EMBL/GenBank/DDBJ databases">
        <title>Sequencing the genomes of 1000 actinobacteria strains.</title>
        <authorList>
            <person name="Klenk H.-P."/>
        </authorList>
    </citation>
    <scope>NUCLEOTIDE SEQUENCE [LARGE SCALE GENOMIC DNA]</scope>
    <source>
        <strain evidence="4 5">DSM 43582</strain>
    </source>
</reference>
<dbReference type="GO" id="GO:0016829">
    <property type="term" value="F:lyase activity"/>
    <property type="evidence" value="ECO:0007669"/>
    <property type="project" value="UniProtKB-KW"/>
</dbReference>
<dbReference type="PRINTS" id="PR00149">
    <property type="entry name" value="FUMRATELYASE"/>
</dbReference>
<keyword evidence="4" id="KW-0413">Isomerase</keyword>
<dbReference type="EC" id="5.5.1.2" evidence="4"/>
<sequence length="463" mass="48979">MVVDKGLLAPVRAGVPVEDLVSDDAWIEAMLEAELALARAQARLGIIPADAVTQMTAAVRTHRFDTRAIARASRGAANPVVVFVQELQRVVAATDPAAAHYVHWGSTSQDILDTATVLCASRALSTIIADVEASVDSLARLGLRHRDTLLAARTLGMHAVPTTFGARVASWVQGLLDAGDRLRQVRDHGLPVQLGGAAGTFASYIECARRSGGELADASGTEIYTRLTGEFAAELALVPSPVPWHSVRTPFADLAAAVATTSGALGKFAVDVISQSRTEVMEVYEPVAAGRGESSAMPQKRNPVLATLIRSASLQIPALVSTLFTAMLAEDERSPGAWHAEWQPLRECLLLLGGSAHTAAELADGLGADTDRMRRSLELSAGQLVSERLSIRLTPLLGRVEAKKVLQTAAFEAAESGTSLAAVLAGNAAVREHLEIAEIHDLLRPENYLGVAPDLIDRVLGHP</sequence>